<feature type="region of interest" description="Disordered" evidence="1">
    <location>
        <begin position="49"/>
        <end position="73"/>
    </location>
</feature>
<dbReference type="GeneID" id="92026622"/>
<dbReference type="Proteomes" id="UP001360953">
    <property type="component" value="Unassembled WGS sequence"/>
</dbReference>
<dbReference type="RefSeq" id="XP_066651120.1">
    <property type="nucleotide sequence ID" value="XM_066793716.1"/>
</dbReference>
<accession>A0ABR1L7T7</accession>
<name>A0ABR1L7T7_9PEZI</name>
<evidence type="ECO:0000313" key="3">
    <source>
        <dbReference type="Proteomes" id="UP001360953"/>
    </source>
</evidence>
<proteinExistence type="predicted"/>
<evidence type="ECO:0000256" key="1">
    <source>
        <dbReference type="SAM" id="MobiDB-lite"/>
    </source>
</evidence>
<dbReference type="EMBL" id="JBBPEH010000012">
    <property type="protein sequence ID" value="KAK7531296.1"/>
    <property type="molecule type" value="Genomic_DNA"/>
</dbReference>
<sequence>MSAVVSAQVRAARQVPLPRVRPSTCSTALSWVRYVGLGLTLPLTLTLTPPRARASSSPSSVSTAPHRTLSRPAPPCNAGDVASPWHQTSLSADACWVAAATVGSHGWLWGYGSLNQQQSTPLQNSLRRRRCPSFLRTIHLSSVCLSNSHPRPPSLLANSTLPIPHDT</sequence>
<protein>
    <submittedName>
        <fullName evidence="2">Uncharacterized protein</fullName>
    </submittedName>
</protein>
<keyword evidence="3" id="KW-1185">Reference proteome</keyword>
<feature type="compositionally biased region" description="Low complexity" evidence="1">
    <location>
        <begin position="49"/>
        <end position="65"/>
    </location>
</feature>
<comment type="caution">
    <text evidence="2">The sequence shown here is derived from an EMBL/GenBank/DDBJ whole genome shotgun (WGS) entry which is preliminary data.</text>
</comment>
<organism evidence="2 3">
    <name type="scientific">Phyllosticta citribraziliensis</name>
    <dbReference type="NCBI Taxonomy" id="989973"/>
    <lineage>
        <taxon>Eukaryota</taxon>
        <taxon>Fungi</taxon>
        <taxon>Dikarya</taxon>
        <taxon>Ascomycota</taxon>
        <taxon>Pezizomycotina</taxon>
        <taxon>Dothideomycetes</taxon>
        <taxon>Dothideomycetes incertae sedis</taxon>
        <taxon>Botryosphaeriales</taxon>
        <taxon>Phyllostictaceae</taxon>
        <taxon>Phyllosticta</taxon>
    </lineage>
</organism>
<reference evidence="2 3" key="1">
    <citation type="submission" date="2024-04" db="EMBL/GenBank/DDBJ databases">
        <title>Phyllosticta paracitricarpa is synonymous to the EU quarantine fungus P. citricarpa based on phylogenomic analyses.</title>
        <authorList>
            <consortium name="Lawrence Berkeley National Laboratory"/>
            <person name="Van ingen-buijs V.A."/>
            <person name="Van westerhoven A.C."/>
            <person name="Haridas S."/>
            <person name="Skiadas P."/>
            <person name="Martin F."/>
            <person name="Groenewald J.Z."/>
            <person name="Crous P.W."/>
            <person name="Seidl M.F."/>
        </authorList>
    </citation>
    <scope>NUCLEOTIDE SEQUENCE [LARGE SCALE GENOMIC DNA]</scope>
    <source>
        <strain evidence="2 3">CPC 17464</strain>
    </source>
</reference>
<evidence type="ECO:0000313" key="2">
    <source>
        <dbReference type="EMBL" id="KAK7531296.1"/>
    </source>
</evidence>
<gene>
    <name evidence="2" type="ORF">J3D65DRAFT_109966</name>
</gene>